<feature type="coiled-coil region" evidence="1">
    <location>
        <begin position="469"/>
        <end position="496"/>
    </location>
</feature>
<dbReference type="SMART" id="SM00028">
    <property type="entry name" value="TPR"/>
    <property type="match status" value="4"/>
</dbReference>
<keyword evidence="3" id="KW-1185">Reference proteome</keyword>
<dbReference type="Pfam" id="PF13424">
    <property type="entry name" value="TPR_12"/>
    <property type="match status" value="1"/>
</dbReference>
<accession>A0A498HCJ8</accession>
<evidence type="ECO:0008006" key="4">
    <source>
        <dbReference type="Google" id="ProtNLM"/>
    </source>
</evidence>
<sequence>MSLRQAAANMIKRRFRLASQTFSSTCGGVVTVIPLASRAKFDHGSKDCSWRMNYSHRDPRLWLFVSGNAAIFLAIHSNTVLAKDESVDPDNGTEGAEVVGLRKIEDGSGKLEEAEKLFLSALQEAKEGFGEREPHVASACNNLAELYRVNKAYNKAEPLYLEAISILEESFGPEDIRVGVAFHNLGQFYIAQRKLEEARTCYEIKGRVLGLNHSDYADTMYHLGTVLHLQGKEKDSEALIQDSIRILEDGGLGESMVCVKRMRSLAQGWNSMETVVTAEGLALILQSAGSLKDAEELLERCLDARTTLLPEDHIQIGANMLHIARVAMLNSNQLKKMDTSKAISELDKARDNLNESIRIARCSLDKSIKKNRKIQSDIGRSCRVPLVIMLQAFDALSLVAIAKQELQESKDECSPNIEAEDALFRCISAYKEFVTEKSVAEFPEVKAEYLKCLKHLISLNSGTSTQRSQQSTRVNLQDLRDEIKHLELELSPSRKRTLVISSTKSRWILRNGGVREKALLPNSWWILSIVVSSHGNKGDSRVERKPRGSFNDIDESAVVKAAVWAWFEHVSVSDGESIMPEFDLRRACHAAYKPSRYKLEAMENIANISSKESVTASNKSLLDTYEIESISRKLDQLIEFSGDRSKLHKGFLVGHVLGIKNMKEGGRGSDSDLEYRDKRSLPLKLQVPEEVRQQECVPLMDGNTNGRKKRNQNVRGGFWHRHVAICGRSEDVVNTQAFVVRHRRPEKG</sequence>
<dbReference type="AlphaFoldDB" id="A0A498HCJ8"/>
<keyword evidence="1" id="KW-0175">Coiled coil</keyword>
<dbReference type="STRING" id="3750.A0A498HCJ8"/>
<protein>
    <recommendedName>
        <fullName evidence="4">MalT-like TPR region domain-containing protein</fullName>
    </recommendedName>
</protein>
<dbReference type="Pfam" id="PF13374">
    <property type="entry name" value="TPR_10"/>
    <property type="match status" value="1"/>
</dbReference>
<dbReference type="InterPro" id="IPR019734">
    <property type="entry name" value="TPR_rpt"/>
</dbReference>
<dbReference type="PANTHER" id="PTHR47689:SF2">
    <property type="entry name" value="TETRATRICOPEPTIDE REPEAT (TPR)-LIKE SUPERFAMILY PROTEIN"/>
    <property type="match status" value="1"/>
</dbReference>
<evidence type="ECO:0000313" key="3">
    <source>
        <dbReference type="Proteomes" id="UP000290289"/>
    </source>
</evidence>
<name>A0A498HCJ8_MALDO</name>
<proteinExistence type="predicted"/>
<evidence type="ECO:0000313" key="2">
    <source>
        <dbReference type="EMBL" id="RXH68490.1"/>
    </source>
</evidence>
<dbReference type="Proteomes" id="UP000290289">
    <property type="component" value="Chromosome 17"/>
</dbReference>
<dbReference type="Gene3D" id="1.25.40.10">
    <property type="entry name" value="Tetratricopeptide repeat domain"/>
    <property type="match status" value="2"/>
</dbReference>
<evidence type="ECO:0000256" key="1">
    <source>
        <dbReference type="SAM" id="Coils"/>
    </source>
</evidence>
<dbReference type="PANTHER" id="PTHR47689">
    <property type="entry name" value="TETRATRICOPEPTIDE REPEAT (TPR)-LIKE SUPERFAMILY PROTEIN"/>
    <property type="match status" value="1"/>
</dbReference>
<comment type="caution">
    <text evidence="2">The sequence shown here is derived from an EMBL/GenBank/DDBJ whole genome shotgun (WGS) entry which is preliminary data.</text>
</comment>
<organism evidence="2 3">
    <name type="scientific">Malus domestica</name>
    <name type="common">Apple</name>
    <name type="synonym">Pyrus malus</name>
    <dbReference type="NCBI Taxonomy" id="3750"/>
    <lineage>
        <taxon>Eukaryota</taxon>
        <taxon>Viridiplantae</taxon>
        <taxon>Streptophyta</taxon>
        <taxon>Embryophyta</taxon>
        <taxon>Tracheophyta</taxon>
        <taxon>Spermatophyta</taxon>
        <taxon>Magnoliopsida</taxon>
        <taxon>eudicotyledons</taxon>
        <taxon>Gunneridae</taxon>
        <taxon>Pentapetalae</taxon>
        <taxon>rosids</taxon>
        <taxon>fabids</taxon>
        <taxon>Rosales</taxon>
        <taxon>Rosaceae</taxon>
        <taxon>Amygdaloideae</taxon>
        <taxon>Maleae</taxon>
        <taxon>Malus</taxon>
    </lineage>
</organism>
<dbReference type="EMBL" id="RDQH01000343">
    <property type="protein sequence ID" value="RXH68490.1"/>
    <property type="molecule type" value="Genomic_DNA"/>
</dbReference>
<reference evidence="2 3" key="1">
    <citation type="submission" date="2018-10" db="EMBL/GenBank/DDBJ databases">
        <title>A high-quality apple genome assembly.</title>
        <authorList>
            <person name="Hu J."/>
        </authorList>
    </citation>
    <scope>NUCLEOTIDE SEQUENCE [LARGE SCALE GENOMIC DNA]</scope>
    <source>
        <strain evidence="3">cv. HFTH1</strain>
        <tissue evidence="2">Young leaf</tissue>
    </source>
</reference>
<dbReference type="InterPro" id="IPR011990">
    <property type="entry name" value="TPR-like_helical_dom_sf"/>
</dbReference>
<dbReference type="SUPFAM" id="SSF48452">
    <property type="entry name" value="TPR-like"/>
    <property type="match status" value="2"/>
</dbReference>
<gene>
    <name evidence="2" type="ORF">DVH24_030823</name>
</gene>